<dbReference type="InterPro" id="IPR036116">
    <property type="entry name" value="FN3_sf"/>
</dbReference>
<dbReference type="NCBIfam" id="TIGR04183">
    <property type="entry name" value="Por_Secre_tail"/>
    <property type="match status" value="1"/>
</dbReference>
<dbReference type="InterPro" id="IPR026444">
    <property type="entry name" value="Secre_tail"/>
</dbReference>
<feature type="domain" description="Fibronectin type-III" evidence="3">
    <location>
        <begin position="559"/>
        <end position="649"/>
    </location>
</feature>
<dbReference type="CDD" id="cd00063">
    <property type="entry name" value="FN3"/>
    <property type="match status" value="2"/>
</dbReference>
<feature type="chain" id="PRO_5018064666" evidence="2">
    <location>
        <begin position="19"/>
        <end position="877"/>
    </location>
</feature>
<dbReference type="Gene3D" id="2.60.40.10">
    <property type="entry name" value="Immunoglobulins"/>
    <property type="match status" value="3"/>
</dbReference>
<dbReference type="InterPro" id="IPR013783">
    <property type="entry name" value="Ig-like_fold"/>
</dbReference>
<dbReference type="Gene3D" id="2.60.120.200">
    <property type="match status" value="1"/>
</dbReference>
<dbReference type="PROSITE" id="PS50853">
    <property type="entry name" value="FN3"/>
    <property type="match status" value="2"/>
</dbReference>
<dbReference type="RefSeq" id="WP_122636846.1">
    <property type="nucleotide sequence ID" value="NZ_QWIU01000002.1"/>
</dbReference>
<dbReference type="SUPFAM" id="SSF49265">
    <property type="entry name" value="Fibronectin type III"/>
    <property type="match status" value="2"/>
</dbReference>
<evidence type="ECO:0000313" key="5">
    <source>
        <dbReference type="Proteomes" id="UP000278775"/>
    </source>
</evidence>
<comment type="caution">
    <text evidence="4">The sequence shown here is derived from an EMBL/GenBank/DDBJ whole genome shotgun (WGS) entry which is preliminary data.</text>
</comment>
<protein>
    <submittedName>
        <fullName evidence="4">T9SS C-terminal target domain-containing protein</fullName>
    </submittedName>
</protein>
<organism evidence="4 5">
    <name type="scientific">Chryseobacterium nematophagum</name>
    <dbReference type="NCBI Taxonomy" id="2305228"/>
    <lineage>
        <taxon>Bacteria</taxon>
        <taxon>Pseudomonadati</taxon>
        <taxon>Bacteroidota</taxon>
        <taxon>Flavobacteriia</taxon>
        <taxon>Flavobacteriales</taxon>
        <taxon>Weeksellaceae</taxon>
        <taxon>Chryseobacterium group</taxon>
        <taxon>Chryseobacterium</taxon>
    </lineage>
</organism>
<gene>
    <name evidence="4" type="ORF">D1631_13130</name>
</gene>
<evidence type="ECO:0000313" key="4">
    <source>
        <dbReference type="EMBL" id="RNA62808.1"/>
    </source>
</evidence>
<dbReference type="Proteomes" id="UP000278775">
    <property type="component" value="Unassembled WGS sequence"/>
</dbReference>
<dbReference type="OrthoDB" id="869215at2"/>
<dbReference type="Pfam" id="PF18962">
    <property type="entry name" value="Por_Secre_tail"/>
    <property type="match status" value="1"/>
</dbReference>
<dbReference type="Pfam" id="PF00041">
    <property type="entry name" value="fn3"/>
    <property type="match status" value="1"/>
</dbReference>
<proteinExistence type="predicted"/>
<keyword evidence="1 2" id="KW-0732">Signal</keyword>
<dbReference type="EMBL" id="QWIU01000002">
    <property type="protein sequence ID" value="RNA62808.1"/>
    <property type="molecule type" value="Genomic_DNA"/>
</dbReference>
<evidence type="ECO:0000259" key="3">
    <source>
        <dbReference type="PROSITE" id="PS50853"/>
    </source>
</evidence>
<dbReference type="AlphaFoldDB" id="A0A3M7THP5"/>
<evidence type="ECO:0000256" key="2">
    <source>
        <dbReference type="SAM" id="SignalP"/>
    </source>
</evidence>
<dbReference type="SMART" id="SM00060">
    <property type="entry name" value="FN3"/>
    <property type="match status" value="3"/>
</dbReference>
<sequence>MRKFLLSCMVALSIGATAQITLGTGTTKGPAPVSTYYEYSYVQQIFPKSEINADAAGNITGLKFYLSSTATITNSSEWVVYLGHTAKPNFTSVSDWIPLSGLTKVFEGTVTNNGGLVEIGFATPFPYNNADNLVIAAEENKPGYNSNGSAEAMYVYAGSSNNTLYFRDDTVNPDPTATLPDGARTASKSIITFLGLTPSAIPACPTVTAPTATATGVEVSPTITWNAINGATGYRISMGTTPGGTNILNNQDLGNVTTYALTTSLQYSTQYYYTITAYNGGVSSTGCTENSFTTRAIPCPTVTAPATSASGVSTTPTITWDAVTAATGYKLSVGTTAGGTDVLNNQDLGNVTSYTFPTALNTATTYFYTVNSYNTVSNSASCSERSFATVCGGTNIPYTQDFESAATPSIPMCTSRENAGSGNNWTTYSPGTGSFNTKALNYTYHSTNAANAWFFTQGLNLTVGTTYRLSFIYGNASGVSFPEKLKVAYGTTAESSSMNNALIDFSNITNGTTANTAVVDFTPTASGMYYIGFNAYSIANMNRLYVDNIKVDLAPACSEPLSFVATPVTSTSATITWVAPSVAPANGYEYVFSTTNTTPASGTPIAGTSVNLPPLTPNTTYYAWVRSMCTGTQSVWSSVSFTTLPTPPSNDECSNVVALTPGGMFVQNAMVGTTIGATNTGGHAASCLNTPTNVGGNVWYKVVVPASGSLTIETDTNTGTTLTDTVISVFADCTNTTSIACDDDSGTGSFSKISLTNQTPGTVLYISVSRYSNAGGGTDGSFMISAYDASLILATSEISRQENGIKVYPNPFVDEVTISDIANVNKVLVNDISGKLIKTINTLESATLRLGGLKSGAYLLTLEMKDGTTQTIKVLKK</sequence>
<feature type="signal peptide" evidence="2">
    <location>
        <begin position="1"/>
        <end position="18"/>
    </location>
</feature>
<feature type="domain" description="Fibronectin type-III" evidence="3">
    <location>
        <begin position="206"/>
        <end position="297"/>
    </location>
</feature>
<evidence type="ECO:0000256" key="1">
    <source>
        <dbReference type="ARBA" id="ARBA00022729"/>
    </source>
</evidence>
<accession>A0A3M7THP5</accession>
<reference evidence="4 5" key="1">
    <citation type="submission" date="2018-08" db="EMBL/GenBank/DDBJ databases">
        <title>Chryseobacterium nematophagum: a novel matrix digesting pathogen of nematodes.</title>
        <authorList>
            <person name="Page A."/>
            <person name="Roberts M."/>
            <person name="Felix M.-A."/>
            <person name="Weir W."/>
        </authorList>
    </citation>
    <scope>NUCLEOTIDE SEQUENCE [LARGE SCALE GENOMIC DNA]</scope>
    <source>
        <strain evidence="4 5">JUb129</strain>
    </source>
</reference>
<name>A0A3M7THP5_9FLAO</name>
<dbReference type="InterPro" id="IPR003961">
    <property type="entry name" value="FN3_dom"/>
</dbReference>